<dbReference type="SUPFAM" id="SSF53098">
    <property type="entry name" value="Ribonuclease H-like"/>
    <property type="match status" value="1"/>
</dbReference>
<proteinExistence type="predicted"/>
<dbReference type="InterPro" id="IPR012337">
    <property type="entry name" value="RNaseH-like_sf"/>
</dbReference>
<dbReference type="InterPro" id="IPR055298">
    <property type="entry name" value="AtLOH3-like"/>
</dbReference>
<dbReference type="Pfam" id="PF05699">
    <property type="entry name" value="Dimer_Tnp_hAT"/>
    <property type="match status" value="1"/>
</dbReference>
<reference evidence="3" key="1">
    <citation type="journal article" date="2014" name="Science">
        <title>Ancient hybridizations among the ancestral genomes of bread wheat.</title>
        <authorList>
            <consortium name="International Wheat Genome Sequencing Consortium,"/>
            <person name="Marcussen T."/>
            <person name="Sandve S.R."/>
            <person name="Heier L."/>
            <person name="Spannagl M."/>
            <person name="Pfeifer M."/>
            <person name="Jakobsen K.S."/>
            <person name="Wulff B.B."/>
            <person name="Steuernagel B."/>
            <person name="Mayer K.F."/>
            <person name="Olsen O.A."/>
        </authorList>
    </citation>
    <scope>NUCLEOTIDE SEQUENCE [LARGE SCALE GENOMIC DNA]</scope>
    <source>
        <strain evidence="3">cv. AL8/78</strain>
    </source>
</reference>
<evidence type="ECO:0000259" key="1">
    <source>
        <dbReference type="SMART" id="SM00597"/>
    </source>
</evidence>
<dbReference type="Gramene" id="AET6Gv20215500.3">
    <property type="protein sequence ID" value="AET6Gv20215500.3"/>
    <property type="gene ID" value="AET6Gv20215500"/>
</dbReference>
<protein>
    <recommendedName>
        <fullName evidence="1">TTF-type domain-containing protein</fullName>
    </recommendedName>
</protein>
<reference evidence="3" key="2">
    <citation type="journal article" date="2017" name="Nat. Plants">
        <title>The Aegilops tauschii genome reveals multiple impacts of transposons.</title>
        <authorList>
            <person name="Zhao G."/>
            <person name="Zou C."/>
            <person name="Li K."/>
            <person name="Wang K."/>
            <person name="Li T."/>
            <person name="Gao L."/>
            <person name="Zhang X."/>
            <person name="Wang H."/>
            <person name="Yang Z."/>
            <person name="Liu X."/>
            <person name="Jiang W."/>
            <person name="Mao L."/>
            <person name="Kong X."/>
            <person name="Jiao Y."/>
            <person name="Jia J."/>
        </authorList>
    </citation>
    <scope>NUCLEOTIDE SEQUENCE [LARGE SCALE GENOMIC DNA]</scope>
    <source>
        <strain evidence="3">cv. AL8/78</strain>
    </source>
</reference>
<dbReference type="PANTHER" id="PTHR11697">
    <property type="entry name" value="GENERAL TRANSCRIPTION FACTOR 2-RELATED ZINC FINGER PROTEIN"/>
    <property type="match status" value="1"/>
</dbReference>
<organism evidence="2 3">
    <name type="scientific">Aegilops tauschii subsp. strangulata</name>
    <name type="common">Goatgrass</name>
    <dbReference type="NCBI Taxonomy" id="200361"/>
    <lineage>
        <taxon>Eukaryota</taxon>
        <taxon>Viridiplantae</taxon>
        <taxon>Streptophyta</taxon>
        <taxon>Embryophyta</taxon>
        <taxon>Tracheophyta</taxon>
        <taxon>Spermatophyta</taxon>
        <taxon>Magnoliopsida</taxon>
        <taxon>Liliopsida</taxon>
        <taxon>Poales</taxon>
        <taxon>Poaceae</taxon>
        <taxon>BOP clade</taxon>
        <taxon>Pooideae</taxon>
        <taxon>Triticodae</taxon>
        <taxon>Triticeae</taxon>
        <taxon>Triticinae</taxon>
        <taxon>Aegilops</taxon>
    </lineage>
</organism>
<dbReference type="Gramene" id="AET6Gv20215500.2">
    <property type="protein sequence ID" value="AET6Gv20215500.2"/>
    <property type="gene ID" value="AET6Gv20215500"/>
</dbReference>
<dbReference type="InterPro" id="IPR006580">
    <property type="entry name" value="Znf_TTF"/>
</dbReference>
<reference evidence="2" key="5">
    <citation type="journal article" date="2021" name="G3 (Bethesda)">
        <title>Aegilops tauschii genome assembly Aet v5.0 features greater sequence contiguity and improved annotation.</title>
        <authorList>
            <person name="Wang L."/>
            <person name="Zhu T."/>
            <person name="Rodriguez J.C."/>
            <person name="Deal K.R."/>
            <person name="Dubcovsky J."/>
            <person name="McGuire P.E."/>
            <person name="Lux T."/>
            <person name="Spannagl M."/>
            <person name="Mayer K.F.X."/>
            <person name="Baldrich P."/>
            <person name="Meyers B.C."/>
            <person name="Huo N."/>
            <person name="Gu Y.Q."/>
            <person name="Zhou H."/>
            <person name="Devos K.M."/>
            <person name="Bennetzen J.L."/>
            <person name="Unver T."/>
            <person name="Budak H."/>
            <person name="Gulick P.J."/>
            <person name="Galiba G."/>
            <person name="Kalapos B."/>
            <person name="Nelson D.R."/>
            <person name="Li P."/>
            <person name="You F.M."/>
            <person name="Luo M.C."/>
            <person name="Dvorak J."/>
        </authorList>
    </citation>
    <scope>NUCLEOTIDE SEQUENCE [LARGE SCALE GENOMIC DNA]</scope>
    <source>
        <strain evidence="2">cv. AL8/78</strain>
    </source>
</reference>
<dbReference type="KEGG" id="ats:109755552"/>
<dbReference type="EnsemblPlants" id="AET6Gv20215500.3">
    <property type="protein sequence ID" value="AET6Gv20215500.3"/>
    <property type="gene ID" value="AET6Gv20215500"/>
</dbReference>
<evidence type="ECO:0000313" key="3">
    <source>
        <dbReference type="Proteomes" id="UP000015105"/>
    </source>
</evidence>
<dbReference type="InterPro" id="IPR008906">
    <property type="entry name" value="HATC_C_dom"/>
</dbReference>
<dbReference type="SMART" id="SM00597">
    <property type="entry name" value="ZnF_TTF"/>
    <property type="match status" value="1"/>
</dbReference>
<dbReference type="InterPro" id="IPR025398">
    <property type="entry name" value="DUF4371"/>
</dbReference>
<dbReference type="AlphaFoldDB" id="A0A453N3R6"/>
<reference evidence="2" key="3">
    <citation type="journal article" date="2017" name="Nature">
        <title>Genome sequence of the progenitor of the wheat D genome Aegilops tauschii.</title>
        <authorList>
            <person name="Luo M.C."/>
            <person name="Gu Y.Q."/>
            <person name="Puiu D."/>
            <person name="Wang H."/>
            <person name="Twardziok S.O."/>
            <person name="Deal K.R."/>
            <person name="Huo N."/>
            <person name="Zhu T."/>
            <person name="Wang L."/>
            <person name="Wang Y."/>
            <person name="McGuire P.E."/>
            <person name="Liu S."/>
            <person name="Long H."/>
            <person name="Ramasamy R.K."/>
            <person name="Rodriguez J.C."/>
            <person name="Van S.L."/>
            <person name="Yuan L."/>
            <person name="Wang Z."/>
            <person name="Xia Z."/>
            <person name="Xiao L."/>
            <person name="Anderson O.D."/>
            <person name="Ouyang S."/>
            <person name="Liang Y."/>
            <person name="Zimin A.V."/>
            <person name="Pertea G."/>
            <person name="Qi P."/>
            <person name="Bennetzen J.L."/>
            <person name="Dai X."/>
            <person name="Dawson M.W."/>
            <person name="Muller H.G."/>
            <person name="Kugler K."/>
            <person name="Rivarola-Duarte L."/>
            <person name="Spannagl M."/>
            <person name="Mayer K.F.X."/>
            <person name="Lu F.H."/>
            <person name="Bevan M.W."/>
            <person name="Leroy P."/>
            <person name="Li P."/>
            <person name="You F.M."/>
            <person name="Sun Q."/>
            <person name="Liu Z."/>
            <person name="Lyons E."/>
            <person name="Wicker T."/>
            <person name="Salzberg S.L."/>
            <person name="Devos K.M."/>
            <person name="Dvorak J."/>
        </authorList>
    </citation>
    <scope>NUCLEOTIDE SEQUENCE [LARGE SCALE GENOMIC DNA]</scope>
    <source>
        <strain evidence="2">cv. AL8/78</strain>
    </source>
</reference>
<keyword evidence="3" id="KW-1185">Reference proteome</keyword>
<dbReference type="GO" id="GO:0046983">
    <property type="term" value="F:protein dimerization activity"/>
    <property type="evidence" value="ECO:0007669"/>
    <property type="project" value="InterPro"/>
</dbReference>
<evidence type="ECO:0000313" key="2">
    <source>
        <dbReference type="EnsemblPlants" id="AET6Gv20215500.3"/>
    </source>
</evidence>
<name>A0A453N3R6_AEGTS</name>
<dbReference type="Pfam" id="PF14291">
    <property type="entry name" value="DUF4371"/>
    <property type="match status" value="1"/>
</dbReference>
<accession>A0A453N3R6</accession>
<feature type="domain" description="TTF-type" evidence="1">
    <location>
        <begin position="64"/>
        <end position="158"/>
    </location>
</feature>
<dbReference type="Proteomes" id="UP000015105">
    <property type="component" value="Chromosome 6D"/>
</dbReference>
<dbReference type="OrthoDB" id="662465at2759"/>
<dbReference type="EnsemblPlants" id="AET6Gv20215500.2">
    <property type="protein sequence ID" value="AET6Gv20215500.2"/>
    <property type="gene ID" value="AET6Gv20215500"/>
</dbReference>
<dbReference type="OMA" id="TIANHDK"/>
<sequence>MPDVVNVAEQTEVITTPYQRDPGKRCQIWELPPDKQDDARHFYISKGAYRPELEEYPFDEKSKHRRRFQKDWYTNFWWLEYSTHTDSAYCLPCFLFSKKPVARCGSDTFSVKGFRNWKKVNDGKACAFLTHVGGPDSAHNYSVRCYEDLKTSVAHIDKAMEKRNEKVESNARLRLKTTIDAMRWLIFQACSFRGHDESAGSKNHGNFLEMVKILASYNKDVAGVVLENAPGNAKYTSGEVQKEIVGILALEVQKAIREEIGNAKFCIMVDEARDESKKEQMAVVLRFANKEAEIIERFLDLVHVNDTAALTLKNAICTVLSDNNLNVQDIRGQAYDGASNMRGEWNGLKALILRECPYAYYIHCMARQLQLALVAASREVHEVHNFFQNANFVINVVSASTKRSDELLANQAEEIAREIELGELDTGRGQNQIGTLQRPGDTRWSSHYKSIQSLKKMFAATVAVLRGIASDRSVSKYSRGDAVGSLKIVISFDFVFILHLMEKIMKITDVLCKKLQYKSLDILNAMDSVSNTKVLLGELREHGWDSLLEEVKSFCVKHEIDIPDLDRKYVDVTKSRNKHDNTTTLHHYKVDVFSVAIDQQLSELNDRFSTQATELLTLCSSLDPRHESFDIPKISTLAEKLYPADFSSQELAQLESQLPHFQLDVCNHPELMTLPSIACLTKGLVKTGKASSYPMVDRLLQLVITLPVSTATAERAFSAMKIVKTRLRSKMGDDLLRHCMIIYIEKN</sequence>
<dbReference type="PANTHER" id="PTHR11697:SF230">
    <property type="entry name" value="ZINC FINGER, MYM DOMAIN CONTAINING 1"/>
    <property type="match status" value="1"/>
</dbReference>
<reference evidence="2" key="4">
    <citation type="submission" date="2019-03" db="UniProtKB">
        <authorList>
            <consortium name="EnsemblPlants"/>
        </authorList>
    </citation>
    <scope>IDENTIFICATION</scope>
</reference>
<dbReference type="STRING" id="200361.A0A453N3R6"/>